<dbReference type="OrthoDB" id="1022638at2759"/>
<sequence length="293" mass="33171">MSAPADVPIKLEHRPVFGFLPYQLPEDNTSAHQSFPFLPGYRHISFEERRLEDMESPPPPMATGKFGMFTASALRCLKTAFNGRKEFTSRDVDLVEPLLPLATIRVPWKDHNPAVFGIHKNILEHCSLFFKVLFARDVESPGSPIVQCEHAMTRVTELEASVVAFRIYAELRIQNAIVDFLVETIIIQRKIDLTLPTLIFDKTSVTSPLRRLLVDLYVLYGHKDWMKLDGSSESISATFLSDLSTAFLARNSHDSSPTTNESIPNGCRYHEHPEGTLCPLTKSHPREVVEQKR</sequence>
<dbReference type="STRING" id="1043004.A0A074X1Y0"/>
<evidence type="ECO:0000313" key="3">
    <source>
        <dbReference type="Proteomes" id="UP000027730"/>
    </source>
</evidence>
<evidence type="ECO:0000256" key="1">
    <source>
        <dbReference type="SAM" id="MobiDB-lite"/>
    </source>
</evidence>
<reference evidence="2 3" key="1">
    <citation type="journal article" date="2014" name="BMC Genomics">
        <title>Genome sequencing of four Aureobasidium pullulans varieties: biotechnological potential, stress tolerance, and description of new species.</title>
        <authorList>
            <person name="Gostin Ar C."/>
            <person name="Ohm R.A."/>
            <person name="Kogej T."/>
            <person name="Sonjak S."/>
            <person name="Turk M."/>
            <person name="Zajc J."/>
            <person name="Zalar P."/>
            <person name="Grube M."/>
            <person name="Sun H."/>
            <person name="Han J."/>
            <person name="Sharma A."/>
            <person name="Chiniquy J."/>
            <person name="Ngan C.Y."/>
            <person name="Lipzen A."/>
            <person name="Barry K."/>
            <person name="Grigoriev I.V."/>
            <person name="Gunde-Cimerman N."/>
        </authorList>
    </citation>
    <scope>NUCLEOTIDE SEQUENCE [LARGE SCALE GENOMIC DNA]</scope>
    <source>
        <strain evidence="2 3">CBS 147.97</strain>
    </source>
</reference>
<dbReference type="GeneID" id="25412865"/>
<dbReference type="HOGENOM" id="CLU_949891_0_0_1"/>
<dbReference type="AlphaFoldDB" id="A0A074X1Y0"/>
<proteinExistence type="predicted"/>
<feature type="compositionally biased region" description="Basic and acidic residues" evidence="1">
    <location>
        <begin position="284"/>
        <end position="293"/>
    </location>
</feature>
<name>A0A074X1Y0_9PEZI</name>
<organism evidence="2 3">
    <name type="scientific">Aureobasidium namibiae CBS 147.97</name>
    <dbReference type="NCBI Taxonomy" id="1043004"/>
    <lineage>
        <taxon>Eukaryota</taxon>
        <taxon>Fungi</taxon>
        <taxon>Dikarya</taxon>
        <taxon>Ascomycota</taxon>
        <taxon>Pezizomycotina</taxon>
        <taxon>Dothideomycetes</taxon>
        <taxon>Dothideomycetidae</taxon>
        <taxon>Dothideales</taxon>
        <taxon>Saccotheciaceae</taxon>
        <taxon>Aureobasidium</taxon>
    </lineage>
</organism>
<protein>
    <submittedName>
        <fullName evidence="2">Uncharacterized protein</fullName>
    </submittedName>
</protein>
<dbReference type="RefSeq" id="XP_013432088.1">
    <property type="nucleotide sequence ID" value="XM_013576634.1"/>
</dbReference>
<dbReference type="EMBL" id="KL584702">
    <property type="protein sequence ID" value="KEQ77774.1"/>
    <property type="molecule type" value="Genomic_DNA"/>
</dbReference>
<keyword evidence="3" id="KW-1185">Reference proteome</keyword>
<accession>A0A074X1Y0</accession>
<feature type="region of interest" description="Disordered" evidence="1">
    <location>
        <begin position="274"/>
        <end position="293"/>
    </location>
</feature>
<dbReference type="Proteomes" id="UP000027730">
    <property type="component" value="Unassembled WGS sequence"/>
</dbReference>
<evidence type="ECO:0000313" key="2">
    <source>
        <dbReference type="EMBL" id="KEQ77774.1"/>
    </source>
</evidence>
<gene>
    <name evidence="2" type="ORF">M436DRAFT_59732</name>
</gene>